<reference evidence="2 3" key="1">
    <citation type="submission" date="2023-03" db="EMBL/GenBank/DDBJ databases">
        <title>Paludisphaera mucosa sp. nov. a novel planctomycete from northern fen.</title>
        <authorList>
            <person name="Ivanova A."/>
        </authorList>
    </citation>
    <scope>NUCLEOTIDE SEQUENCE [LARGE SCALE GENOMIC DNA]</scope>
    <source>
        <strain evidence="2 3">Pla2</strain>
    </source>
</reference>
<keyword evidence="1" id="KW-0812">Transmembrane</keyword>
<evidence type="ECO:0000313" key="2">
    <source>
        <dbReference type="EMBL" id="MDG3006333.1"/>
    </source>
</evidence>
<keyword evidence="3" id="KW-1185">Reference proteome</keyword>
<name>A0ABT6FFI8_9BACT</name>
<comment type="caution">
    <text evidence="2">The sequence shown here is derived from an EMBL/GenBank/DDBJ whole genome shotgun (WGS) entry which is preliminary data.</text>
</comment>
<protein>
    <submittedName>
        <fullName evidence="2">Uncharacterized protein</fullName>
    </submittedName>
</protein>
<dbReference type="Proteomes" id="UP001216907">
    <property type="component" value="Unassembled WGS sequence"/>
</dbReference>
<feature type="transmembrane region" description="Helical" evidence="1">
    <location>
        <begin position="6"/>
        <end position="31"/>
    </location>
</feature>
<organism evidence="2 3">
    <name type="scientific">Paludisphaera mucosa</name>
    <dbReference type="NCBI Taxonomy" id="3030827"/>
    <lineage>
        <taxon>Bacteria</taxon>
        <taxon>Pseudomonadati</taxon>
        <taxon>Planctomycetota</taxon>
        <taxon>Planctomycetia</taxon>
        <taxon>Isosphaerales</taxon>
        <taxon>Isosphaeraceae</taxon>
        <taxon>Paludisphaera</taxon>
    </lineage>
</organism>
<keyword evidence="1" id="KW-1133">Transmembrane helix</keyword>
<accession>A0ABT6FFI8</accession>
<proteinExistence type="predicted"/>
<evidence type="ECO:0000313" key="3">
    <source>
        <dbReference type="Proteomes" id="UP001216907"/>
    </source>
</evidence>
<gene>
    <name evidence="2" type="ORF">PZE19_21390</name>
</gene>
<dbReference type="RefSeq" id="WP_277862633.1">
    <property type="nucleotide sequence ID" value="NZ_JARRAG010000002.1"/>
</dbReference>
<dbReference type="EMBL" id="JARRAG010000002">
    <property type="protein sequence ID" value="MDG3006333.1"/>
    <property type="molecule type" value="Genomic_DNA"/>
</dbReference>
<keyword evidence="1" id="KW-0472">Membrane</keyword>
<feature type="transmembrane region" description="Helical" evidence="1">
    <location>
        <begin position="43"/>
        <end position="75"/>
    </location>
</feature>
<evidence type="ECO:0000256" key="1">
    <source>
        <dbReference type="SAM" id="Phobius"/>
    </source>
</evidence>
<sequence>MFYSTYLFLILAAAGLVTWGALQWVCLGWVVRIYRRADGPGSYAWTILGALGCMASIPIFGTAFLLWVNVLWLFLGRN</sequence>